<evidence type="ECO:0000259" key="19">
    <source>
        <dbReference type="Pfam" id="PF04548"/>
    </source>
</evidence>
<comment type="subcellular location">
    <subcellularLocation>
        <location evidence="2">Membrane</location>
        <topology evidence="2">Single-pass membrane protein</topology>
    </subcellularLocation>
    <subcellularLocation>
        <location evidence="17">Plastid</location>
        <location evidence="17">Chloroplast outer membrane</location>
    </subcellularLocation>
</comment>
<dbReference type="OrthoDB" id="425923at2759"/>
<keyword evidence="5" id="KW-0150">Chloroplast</keyword>
<dbReference type="PANTHER" id="PTHR10903">
    <property type="entry name" value="GTPASE, IMAP FAMILY MEMBER-RELATED"/>
    <property type="match status" value="1"/>
</dbReference>
<dbReference type="EnsemblMetazoa" id="Aqu2.1.41143_001">
    <property type="protein sequence ID" value="Aqu2.1.41143_001"/>
    <property type="gene ID" value="Aqu2.1.41143"/>
</dbReference>
<evidence type="ECO:0000256" key="4">
    <source>
        <dbReference type="ARBA" id="ARBA00022448"/>
    </source>
</evidence>
<comment type="similarity">
    <text evidence="3">Belongs to the TRAFAC class TrmE-Era-EngA-EngB-Septin-like GTPase superfamily. AIG1/Toc34/Toc159-like paraseptin GTPase family. IAN subfamily.</text>
</comment>
<dbReference type="GO" id="GO:0005525">
    <property type="term" value="F:GTP binding"/>
    <property type="evidence" value="ECO:0007669"/>
    <property type="project" value="UniProtKB-KW"/>
</dbReference>
<dbReference type="AlphaFoldDB" id="A0A1X7VP32"/>
<keyword evidence="10" id="KW-0378">Hydrolase</keyword>
<proteinExistence type="inferred from homology"/>
<evidence type="ECO:0000256" key="13">
    <source>
        <dbReference type="ARBA" id="ARBA00022927"/>
    </source>
</evidence>
<evidence type="ECO:0000256" key="2">
    <source>
        <dbReference type="ARBA" id="ARBA00004167"/>
    </source>
</evidence>
<dbReference type="GO" id="GO:0015031">
    <property type="term" value="P:protein transport"/>
    <property type="evidence" value="ECO:0007669"/>
    <property type="project" value="UniProtKB-KW"/>
</dbReference>
<dbReference type="GO" id="GO:0046872">
    <property type="term" value="F:metal ion binding"/>
    <property type="evidence" value="ECO:0007669"/>
    <property type="project" value="UniProtKB-KW"/>
</dbReference>
<dbReference type="InterPro" id="IPR045058">
    <property type="entry name" value="GIMA/IAN/Toc"/>
</dbReference>
<keyword evidence="16" id="KW-0472">Membrane</keyword>
<evidence type="ECO:0000256" key="16">
    <source>
        <dbReference type="ARBA" id="ARBA00023136"/>
    </source>
</evidence>
<dbReference type="CDD" id="cd00882">
    <property type="entry name" value="Ras_like_GTPase"/>
    <property type="match status" value="1"/>
</dbReference>
<dbReference type="InParanoid" id="A0A1X7VP32"/>
<evidence type="ECO:0000256" key="14">
    <source>
        <dbReference type="ARBA" id="ARBA00022989"/>
    </source>
</evidence>
<keyword evidence="8" id="KW-0479">Metal-binding</keyword>
<evidence type="ECO:0000256" key="8">
    <source>
        <dbReference type="ARBA" id="ARBA00022723"/>
    </source>
</evidence>
<feature type="domain" description="AIG1-type G" evidence="19">
    <location>
        <begin position="1"/>
        <end position="156"/>
    </location>
</feature>
<keyword evidence="6" id="KW-0934">Plastid</keyword>
<evidence type="ECO:0000256" key="15">
    <source>
        <dbReference type="ARBA" id="ARBA00023134"/>
    </source>
</evidence>
<feature type="compositionally biased region" description="Acidic residues" evidence="18">
    <location>
        <begin position="245"/>
        <end position="263"/>
    </location>
</feature>
<keyword evidence="14" id="KW-1133">Transmembrane helix</keyword>
<dbReference type="Pfam" id="PF04548">
    <property type="entry name" value="AIG1"/>
    <property type="match status" value="1"/>
</dbReference>
<reference evidence="20" key="1">
    <citation type="submission" date="2017-05" db="UniProtKB">
        <authorList>
            <consortium name="EnsemblMetazoa"/>
        </authorList>
    </citation>
    <scope>IDENTIFICATION</scope>
</reference>
<evidence type="ECO:0000256" key="17">
    <source>
        <dbReference type="ARBA" id="ARBA00024013"/>
    </source>
</evidence>
<dbReference type="Gene3D" id="3.40.50.300">
    <property type="entry name" value="P-loop containing nucleotide triphosphate hydrolases"/>
    <property type="match status" value="1"/>
</dbReference>
<dbReference type="PANTHER" id="PTHR10903:SF135">
    <property type="entry name" value="TRANSLOCASE OF CHLOROPLAST 120, CHLOROPLASTIC-RELATED"/>
    <property type="match status" value="1"/>
</dbReference>
<evidence type="ECO:0000313" key="20">
    <source>
        <dbReference type="EnsemblMetazoa" id="Aqu2.1.41143_001"/>
    </source>
</evidence>
<keyword evidence="15" id="KW-0342">GTP-binding</keyword>
<keyword evidence="11" id="KW-1002">Plastid outer membrane</keyword>
<dbReference type="GO" id="GO:0016787">
    <property type="term" value="F:hydrolase activity"/>
    <property type="evidence" value="ECO:0007669"/>
    <property type="project" value="UniProtKB-KW"/>
</dbReference>
<dbReference type="SUPFAM" id="SSF52540">
    <property type="entry name" value="P-loop containing nucleoside triphosphate hydrolases"/>
    <property type="match status" value="1"/>
</dbReference>
<evidence type="ECO:0000256" key="9">
    <source>
        <dbReference type="ARBA" id="ARBA00022741"/>
    </source>
</evidence>
<evidence type="ECO:0000256" key="12">
    <source>
        <dbReference type="ARBA" id="ARBA00022842"/>
    </source>
</evidence>
<evidence type="ECO:0000256" key="3">
    <source>
        <dbReference type="ARBA" id="ARBA00008535"/>
    </source>
</evidence>
<comment type="cofactor">
    <cofactor evidence="1">
        <name>Mg(2+)</name>
        <dbReference type="ChEBI" id="CHEBI:18420"/>
    </cofactor>
</comment>
<organism evidence="20">
    <name type="scientific">Amphimedon queenslandica</name>
    <name type="common">Sponge</name>
    <dbReference type="NCBI Taxonomy" id="400682"/>
    <lineage>
        <taxon>Eukaryota</taxon>
        <taxon>Metazoa</taxon>
        <taxon>Porifera</taxon>
        <taxon>Demospongiae</taxon>
        <taxon>Heteroscleromorpha</taxon>
        <taxon>Haplosclerida</taxon>
        <taxon>Niphatidae</taxon>
        <taxon>Amphimedon</taxon>
    </lineage>
</organism>
<evidence type="ECO:0000256" key="10">
    <source>
        <dbReference type="ARBA" id="ARBA00022801"/>
    </source>
</evidence>
<keyword evidence="4" id="KW-0813">Transport</keyword>
<dbReference type="InterPro" id="IPR027417">
    <property type="entry name" value="P-loop_NTPase"/>
</dbReference>
<accession>A0A1X7VP32</accession>
<evidence type="ECO:0000256" key="5">
    <source>
        <dbReference type="ARBA" id="ARBA00022528"/>
    </source>
</evidence>
<evidence type="ECO:0000256" key="18">
    <source>
        <dbReference type="SAM" id="MobiDB-lite"/>
    </source>
</evidence>
<dbReference type="GO" id="GO:0016020">
    <property type="term" value="C:membrane"/>
    <property type="evidence" value="ECO:0007669"/>
    <property type="project" value="UniProtKB-SubCell"/>
</dbReference>
<evidence type="ECO:0000256" key="6">
    <source>
        <dbReference type="ARBA" id="ARBA00022640"/>
    </source>
</evidence>
<keyword evidence="13" id="KW-0653">Protein transport</keyword>
<keyword evidence="9" id="KW-0547">Nucleotide-binding</keyword>
<evidence type="ECO:0000256" key="11">
    <source>
        <dbReference type="ARBA" id="ARBA00022805"/>
    </source>
</evidence>
<sequence length="288" mass="32651">MGLTGTGKSSLINSMMGNIVALAQAGANPVQRETQHHKGEHDGIKVKIYDTPGFGDETLPSKEILKDIFSKNAPKKGYDLILIALRMDNRFDINVGMLSSLRRHQYMDRGKKWERTIVVLTFANSFVDQLKNNPQQYTEEQMKDEFQAQKEQFQKRFQEHTGKNDIPFILAGKMKQRKLPTDDDWLVSLWEQSVLRCRTKVKPFVKRLGIFRLINQLQLKLRSIFFTSEEESADINGPDGSEGGSDSEGEDEESSSSEEEGGSFDDGSLQHVEMDLLQEVNAALLPEH</sequence>
<dbReference type="InterPro" id="IPR006703">
    <property type="entry name" value="G_AIG1"/>
</dbReference>
<evidence type="ECO:0000256" key="7">
    <source>
        <dbReference type="ARBA" id="ARBA00022692"/>
    </source>
</evidence>
<feature type="region of interest" description="Disordered" evidence="18">
    <location>
        <begin position="230"/>
        <end position="269"/>
    </location>
</feature>
<name>A0A1X7VP32_AMPQE</name>
<protein>
    <recommendedName>
        <fullName evidence="19">AIG1-type G domain-containing protein</fullName>
    </recommendedName>
</protein>
<keyword evidence="12" id="KW-0460">Magnesium</keyword>
<keyword evidence="7" id="KW-0812">Transmembrane</keyword>
<evidence type="ECO:0000256" key="1">
    <source>
        <dbReference type="ARBA" id="ARBA00001946"/>
    </source>
</evidence>